<evidence type="ECO:0000313" key="3">
    <source>
        <dbReference type="EMBL" id="VXD04668.1"/>
    </source>
</evidence>
<dbReference type="InterPro" id="IPR011990">
    <property type="entry name" value="TPR-like_helical_dom_sf"/>
</dbReference>
<keyword evidence="1" id="KW-0175">Coiled coil</keyword>
<feature type="transmembrane region" description="Helical" evidence="2">
    <location>
        <begin position="407"/>
        <end position="425"/>
    </location>
</feature>
<protein>
    <submittedName>
        <fullName evidence="3">ATP-dependent transcriptional regulator</fullName>
    </submittedName>
</protein>
<dbReference type="Proteomes" id="UP000432350">
    <property type="component" value="Unassembled WGS sequence"/>
</dbReference>
<dbReference type="GO" id="GO:0003677">
    <property type="term" value="F:DNA binding"/>
    <property type="evidence" value="ECO:0007669"/>
    <property type="project" value="InterPro"/>
</dbReference>
<sequence length="590" mass="69097">MVLFILTVKFTLLRMKVYWYYISLILILFFKSTDLLNAQSITQIQAIKNPLQQIEAVLNLPSHFNRDTTLLKKELEPIKTLAKQHNSIPLEWAYYMLMADGYSVAFDHTNARSDQYYKYARNLIEAHPNPELEMIGNIRQGYYNFVYRKVIDAFPYFLRANDLNTRIDRKKIPLPVKHYQFMASFFNHIGDQKKAVNYLHEALPFARPASRARIDLLNSIAVYLSVDNPVPEALKYLKQAMAEAQQAKDSVWIGIISGNMADYSWEAGDKKKAIELVKQNIDLSLRYHEPNDAMRANLILASWYIDQQEWQLAKKHIEASEHLMEDKPYFLKYKMDAAKSLAAISHGLGQQSKQLHYLNRYILLRDSLEKRTNIKELQKIIWESEQEKYNRALLSEAEKRQKVKSTYQFMSLLLVLIFAIVILLINRSRANIKIRNANLEREQLQLNHKKQLVDQELLILKNSLSEFTDTVRQNDITIQQLREELKKEENQNPTYIAEVKANLNALMETHIMTDDRWARFRHTFDQVYPDYLQQMKDEHAKITENDLRILALQKLELSNASMSELLCISIEGIKKAKQRLKKKLGATYSS</sequence>
<dbReference type="SUPFAM" id="SSF48452">
    <property type="entry name" value="TPR-like"/>
    <property type="match status" value="1"/>
</dbReference>
<organism evidence="3 4">
    <name type="scientific">Sphingobacterium multivorum</name>
    <dbReference type="NCBI Taxonomy" id="28454"/>
    <lineage>
        <taxon>Bacteria</taxon>
        <taxon>Pseudomonadati</taxon>
        <taxon>Bacteroidota</taxon>
        <taxon>Sphingobacteriia</taxon>
        <taxon>Sphingobacteriales</taxon>
        <taxon>Sphingobacteriaceae</taxon>
        <taxon>Sphingobacterium</taxon>
    </lineage>
</organism>
<name>A0A654DJP9_SPHMU</name>
<evidence type="ECO:0000256" key="2">
    <source>
        <dbReference type="SAM" id="Phobius"/>
    </source>
</evidence>
<keyword evidence="2" id="KW-1133">Transmembrane helix</keyword>
<reference evidence="3 4" key="1">
    <citation type="submission" date="2019-10" db="EMBL/GenBank/DDBJ databases">
        <authorList>
            <person name="Karimi E."/>
        </authorList>
    </citation>
    <scope>NUCLEOTIDE SEQUENCE [LARGE SCALE GENOMIC DNA]</scope>
    <source>
        <strain evidence="3">Sphingobacterium sp. 8BC</strain>
    </source>
</reference>
<dbReference type="GO" id="GO:0006355">
    <property type="term" value="P:regulation of DNA-templated transcription"/>
    <property type="evidence" value="ECO:0007669"/>
    <property type="project" value="InterPro"/>
</dbReference>
<proteinExistence type="predicted"/>
<feature type="coiled-coil region" evidence="1">
    <location>
        <begin position="427"/>
        <end position="498"/>
    </location>
</feature>
<dbReference type="InterPro" id="IPR016032">
    <property type="entry name" value="Sig_transdc_resp-reg_C-effctor"/>
</dbReference>
<evidence type="ECO:0000313" key="4">
    <source>
        <dbReference type="Proteomes" id="UP000432350"/>
    </source>
</evidence>
<gene>
    <name evidence="3" type="ORF">SPHINGO8BC_60274</name>
</gene>
<dbReference type="Gene3D" id="1.25.40.10">
    <property type="entry name" value="Tetratricopeptide repeat domain"/>
    <property type="match status" value="1"/>
</dbReference>
<keyword evidence="2" id="KW-0812">Transmembrane</keyword>
<dbReference type="EMBL" id="CABWMV010000025">
    <property type="protein sequence ID" value="VXD04668.1"/>
    <property type="molecule type" value="Genomic_DNA"/>
</dbReference>
<dbReference type="SUPFAM" id="SSF46894">
    <property type="entry name" value="C-terminal effector domain of the bipartite response regulators"/>
    <property type="match status" value="1"/>
</dbReference>
<dbReference type="AlphaFoldDB" id="A0A654DJP9"/>
<keyword evidence="2" id="KW-0472">Membrane</keyword>
<accession>A0A654DJP9</accession>
<evidence type="ECO:0000256" key="1">
    <source>
        <dbReference type="SAM" id="Coils"/>
    </source>
</evidence>